<dbReference type="Pfam" id="PF00005">
    <property type="entry name" value="ABC_tran"/>
    <property type="match status" value="1"/>
</dbReference>
<gene>
    <name evidence="8" type="primary">ccmA</name>
    <name evidence="8" type="ORF">NCTC13337_00148</name>
</gene>
<dbReference type="SMART" id="SM00382">
    <property type="entry name" value="AAA"/>
    <property type="match status" value="1"/>
</dbReference>
<dbReference type="SUPFAM" id="SSF52540">
    <property type="entry name" value="P-loop containing nucleoside triphosphate hydrolases"/>
    <property type="match status" value="1"/>
</dbReference>
<accession>A0A380MKX1</accession>
<evidence type="ECO:0000259" key="7">
    <source>
        <dbReference type="PROSITE" id="PS50893"/>
    </source>
</evidence>
<evidence type="ECO:0000256" key="2">
    <source>
        <dbReference type="ARBA" id="ARBA00022741"/>
    </source>
</evidence>
<reference evidence="8 9" key="1">
    <citation type="submission" date="2018-06" db="EMBL/GenBank/DDBJ databases">
        <authorList>
            <consortium name="Pathogen Informatics"/>
            <person name="Doyle S."/>
        </authorList>
    </citation>
    <scope>NUCLEOTIDE SEQUENCE [LARGE SCALE GENOMIC DNA]</scope>
    <source>
        <strain evidence="8 9">NCTC13337</strain>
    </source>
</reference>
<evidence type="ECO:0000256" key="4">
    <source>
        <dbReference type="ARBA" id="ARBA00022840"/>
    </source>
</evidence>
<evidence type="ECO:0000256" key="6">
    <source>
        <dbReference type="ARBA" id="ARBA00023136"/>
    </source>
</evidence>
<keyword evidence="5" id="KW-1278">Translocase</keyword>
<evidence type="ECO:0000313" key="8">
    <source>
        <dbReference type="EMBL" id="SUO93295.1"/>
    </source>
</evidence>
<evidence type="ECO:0000313" key="9">
    <source>
        <dbReference type="Proteomes" id="UP000254601"/>
    </source>
</evidence>
<keyword evidence="6" id="KW-0472">Membrane</keyword>
<dbReference type="PROSITE" id="PS50893">
    <property type="entry name" value="ABC_TRANSPORTER_2"/>
    <property type="match status" value="1"/>
</dbReference>
<dbReference type="GO" id="GO:0016887">
    <property type="term" value="F:ATP hydrolysis activity"/>
    <property type="evidence" value="ECO:0007669"/>
    <property type="project" value="InterPro"/>
</dbReference>
<dbReference type="GO" id="GO:0017004">
    <property type="term" value="P:cytochrome complex assembly"/>
    <property type="evidence" value="ECO:0007669"/>
    <property type="project" value="UniProtKB-KW"/>
</dbReference>
<protein>
    <submittedName>
        <fullName evidence="8">Cytochrome c biogenesis ATP-binding export protein CcmA</fullName>
        <ecNumber evidence="8">3.6.3.41</ecNumber>
    </submittedName>
</protein>
<evidence type="ECO:0000256" key="1">
    <source>
        <dbReference type="ARBA" id="ARBA00022448"/>
    </source>
</evidence>
<keyword evidence="1" id="KW-0813">Transport</keyword>
<dbReference type="EMBL" id="UHIC01000001">
    <property type="protein sequence ID" value="SUO93295.1"/>
    <property type="molecule type" value="Genomic_DNA"/>
</dbReference>
<keyword evidence="4 8" id="KW-0067">ATP-binding</keyword>
<dbReference type="AlphaFoldDB" id="A0A380MKX1"/>
<dbReference type="InterPro" id="IPR003593">
    <property type="entry name" value="AAA+_ATPase"/>
</dbReference>
<keyword evidence="8" id="KW-0378">Hydrolase</keyword>
<dbReference type="RefSeq" id="WP_072575671.1">
    <property type="nucleotide sequence ID" value="NZ_LWHB01000020.1"/>
</dbReference>
<dbReference type="InterPro" id="IPR005895">
    <property type="entry name" value="ABC_transptr_haem_export_CcmA"/>
</dbReference>
<keyword evidence="3" id="KW-0201">Cytochrome c-type biogenesis</keyword>
<dbReference type="InterPro" id="IPR027417">
    <property type="entry name" value="P-loop_NTPase"/>
</dbReference>
<dbReference type="InterPro" id="IPR003439">
    <property type="entry name" value="ABC_transporter-like_ATP-bd"/>
</dbReference>
<evidence type="ECO:0000256" key="3">
    <source>
        <dbReference type="ARBA" id="ARBA00022748"/>
    </source>
</evidence>
<dbReference type="OrthoDB" id="9800654at2"/>
<dbReference type="InterPro" id="IPR017871">
    <property type="entry name" value="ABC_transporter-like_CS"/>
</dbReference>
<organism evidence="8 9">
    <name type="scientific">Suttonella ornithocola</name>
    <dbReference type="NCBI Taxonomy" id="279832"/>
    <lineage>
        <taxon>Bacteria</taxon>
        <taxon>Pseudomonadati</taxon>
        <taxon>Pseudomonadota</taxon>
        <taxon>Gammaproteobacteria</taxon>
        <taxon>Cardiobacteriales</taxon>
        <taxon>Cardiobacteriaceae</taxon>
        <taxon>Suttonella</taxon>
    </lineage>
</organism>
<dbReference type="NCBIfam" id="TIGR01189">
    <property type="entry name" value="ccmA"/>
    <property type="match status" value="1"/>
</dbReference>
<evidence type="ECO:0000256" key="5">
    <source>
        <dbReference type="ARBA" id="ARBA00022967"/>
    </source>
</evidence>
<dbReference type="PANTHER" id="PTHR43499">
    <property type="entry name" value="ABC TRANSPORTER I FAMILY MEMBER 1"/>
    <property type="match status" value="1"/>
</dbReference>
<dbReference type="Proteomes" id="UP000254601">
    <property type="component" value="Unassembled WGS sequence"/>
</dbReference>
<keyword evidence="2" id="KW-0547">Nucleotide-binding</keyword>
<keyword evidence="9" id="KW-1185">Reference proteome</keyword>
<proteinExistence type="predicted"/>
<dbReference type="PROSITE" id="PS00211">
    <property type="entry name" value="ABC_TRANSPORTER_1"/>
    <property type="match status" value="1"/>
</dbReference>
<dbReference type="GO" id="GO:0022857">
    <property type="term" value="F:transmembrane transporter activity"/>
    <property type="evidence" value="ECO:0007669"/>
    <property type="project" value="InterPro"/>
</dbReference>
<dbReference type="PANTHER" id="PTHR43499:SF1">
    <property type="entry name" value="ABC TRANSPORTER I FAMILY MEMBER 1"/>
    <property type="match status" value="1"/>
</dbReference>
<name>A0A380MKX1_9GAMM</name>
<sequence length="206" mass="22779">MTEVSALLSAQSLTMMRNQQVIFRRLSLSLFKGQGIHLLGENGSGKTTLLQILAGVLLPTSGKVERETPLLYLGHKAGIHPLLTVEENIIFAARLYHGMSSKDIQRALPNALEKMGIIELKKRQVRYLSAGQQRRVQLARLWLMCPPVWLLDEPLTALDVATVEILAERCSAHLRNGGALLLTSHQPFAEKLLESVNLSSLSQSSH</sequence>
<dbReference type="GO" id="GO:0005524">
    <property type="term" value="F:ATP binding"/>
    <property type="evidence" value="ECO:0007669"/>
    <property type="project" value="UniProtKB-KW"/>
</dbReference>
<feature type="domain" description="ABC transporter" evidence="7">
    <location>
        <begin position="8"/>
        <end position="205"/>
    </location>
</feature>
<dbReference type="Gene3D" id="3.40.50.300">
    <property type="entry name" value="P-loop containing nucleotide triphosphate hydrolases"/>
    <property type="match status" value="1"/>
</dbReference>
<dbReference type="EC" id="3.6.3.41" evidence="8"/>